<name>A0A9P4J117_9PEZI</name>
<protein>
    <submittedName>
        <fullName evidence="1">Uncharacterized protein</fullName>
    </submittedName>
</protein>
<sequence>MSDSTSVVTWNIIGAQHGVTLHASIIGANATATTVAYECPHGCGHLMNATMTVGPWAEVTPAPPVSRGTWGCLFLEEDLKSISTPGFVYSEWCGISDLVATQCWASKTGTTYELQEVSEYHPVRQVPLTITAGLEKLISATPTLARPGPMSTTATSFPGGGLTKLLSSSTAAAQPAETNAAPGPSDSRMGTLGLLGLVATFLLR</sequence>
<dbReference type="AlphaFoldDB" id="A0A9P4J117"/>
<dbReference type="EMBL" id="ML996089">
    <property type="protein sequence ID" value="KAF2150423.1"/>
    <property type="molecule type" value="Genomic_DNA"/>
</dbReference>
<evidence type="ECO:0000313" key="1">
    <source>
        <dbReference type="EMBL" id="KAF2150423.1"/>
    </source>
</evidence>
<evidence type="ECO:0000313" key="2">
    <source>
        <dbReference type="Proteomes" id="UP000799439"/>
    </source>
</evidence>
<dbReference type="OrthoDB" id="4991875at2759"/>
<accession>A0A9P4J117</accession>
<gene>
    <name evidence="1" type="ORF">K461DRAFT_176291</name>
</gene>
<dbReference type="Proteomes" id="UP000799439">
    <property type="component" value="Unassembled WGS sequence"/>
</dbReference>
<proteinExistence type="predicted"/>
<keyword evidence="2" id="KW-1185">Reference proteome</keyword>
<reference evidence="1" key="1">
    <citation type="journal article" date="2020" name="Stud. Mycol.">
        <title>101 Dothideomycetes genomes: a test case for predicting lifestyles and emergence of pathogens.</title>
        <authorList>
            <person name="Haridas S."/>
            <person name="Albert R."/>
            <person name="Binder M."/>
            <person name="Bloem J."/>
            <person name="Labutti K."/>
            <person name="Salamov A."/>
            <person name="Andreopoulos B."/>
            <person name="Baker S."/>
            <person name="Barry K."/>
            <person name="Bills G."/>
            <person name="Bluhm B."/>
            <person name="Cannon C."/>
            <person name="Castanera R."/>
            <person name="Culley D."/>
            <person name="Daum C."/>
            <person name="Ezra D."/>
            <person name="Gonzalez J."/>
            <person name="Henrissat B."/>
            <person name="Kuo A."/>
            <person name="Liang C."/>
            <person name="Lipzen A."/>
            <person name="Lutzoni F."/>
            <person name="Magnuson J."/>
            <person name="Mondo S."/>
            <person name="Nolan M."/>
            <person name="Ohm R."/>
            <person name="Pangilinan J."/>
            <person name="Park H.-J."/>
            <person name="Ramirez L."/>
            <person name="Alfaro M."/>
            <person name="Sun H."/>
            <person name="Tritt A."/>
            <person name="Yoshinaga Y."/>
            <person name="Zwiers L.-H."/>
            <person name="Turgeon B."/>
            <person name="Goodwin S."/>
            <person name="Spatafora J."/>
            <person name="Crous P."/>
            <person name="Grigoriev I."/>
        </authorList>
    </citation>
    <scope>NUCLEOTIDE SEQUENCE</scope>
    <source>
        <strain evidence="1">CBS 260.36</strain>
    </source>
</reference>
<comment type="caution">
    <text evidence="1">The sequence shown here is derived from an EMBL/GenBank/DDBJ whole genome shotgun (WGS) entry which is preliminary data.</text>
</comment>
<organism evidence="1 2">
    <name type="scientific">Myriangium duriaei CBS 260.36</name>
    <dbReference type="NCBI Taxonomy" id="1168546"/>
    <lineage>
        <taxon>Eukaryota</taxon>
        <taxon>Fungi</taxon>
        <taxon>Dikarya</taxon>
        <taxon>Ascomycota</taxon>
        <taxon>Pezizomycotina</taxon>
        <taxon>Dothideomycetes</taxon>
        <taxon>Dothideomycetidae</taxon>
        <taxon>Myriangiales</taxon>
        <taxon>Myriangiaceae</taxon>
        <taxon>Myriangium</taxon>
    </lineage>
</organism>